<dbReference type="GO" id="GO:0005886">
    <property type="term" value="C:plasma membrane"/>
    <property type="evidence" value="ECO:0007669"/>
    <property type="project" value="UniProtKB-SubCell"/>
</dbReference>
<name>A0A1G7F831_9SPHN</name>
<evidence type="ECO:0000313" key="11">
    <source>
        <dbReference type="EMBL" id="MWC45314.1"/>
    </source>
</evidence>
<reference evidence="11 14" key="2">
    <citation type="submission" date="2019-12" db="EMBL/GenBank/DDBJ databases">
        <authorList>
            <person name="Zheng J."/>
        </authorList>
    </citation>
    <scope>NUCLEOTIDE SEQUENCE [LARGE SCALE GENOMIC DNA]</scope>
    <source>
        <strain evidence="11 14">DSM 27347</strain>
    </source>
</reference>
<dbReference type="AlphaFoldDB" id="A0A1G7F831"/>
<dbReference type="NCBIfam" id="TIGR02532">
    <property type="entry name" value="IV_pilin_GFxxxE"/>
    <property type="match status" value="1"/>
</dbReference>
<evidence type="ECO:0000313" key="13">
    <source>
        <dbReference type="Proteomes" id="UP000323502"/>
    </source>
</evidence>
<dbReference type="Pfam" id="PF07963">
    <property type="entry name" value="N_methyl"/>
    <property type="match status" value="1"/>
</dbReference>
<dbReference type="OrthoDB" id="9794345at2"/>
<dbReference type="PANTHER" id="PTHR39583">
    <property type="entry name" value="TYPE II SECRETION SYSTEM PROTEIN J-RELATED"/>
    <property type="match status" value="1"/>
</dbReference>
<keyword evidence="6" id="KW-0997">Cell inner membrane</keyword>
<evidence type="ECO:0000256" key="1">
    <source>
        <dbReference type="ARBA" id="ARBA00004377"/>
    </source>
</evidence>
<proteinExistence type="inferred from homology"/>
<dbReference type="InterPro" id="IPR000983">
    <property type="entry name" value="Bac_GSPG_pilin"/>
</dbReference>
<evidence type="ECO:0000313" key="12">
    <source>
        <dbReference type="EMBL" id="SDE72052.1"/>
    </source>
</evidence>
<comment type="similarity">
    <text evidence="2">Belongs to the GSP J family.</text>
</comment>
<keyword evidence="5" id="KW-0488">Methylation</keyword>
<evidence type="ECO:0000313" key="14">
    <source>
        <dbReference type="Proteomes" id="UP000436801"/>
    </source>
</evidence>
<evidence type="ECO:0000256" key="5">
    <source>
        <dbReference type="ARBA" id="ARBA00022481"/>
    </source>
</evidence>
<sequence>MTVSPLPRREAGFTLVEVMVALLIFAMLASAAVAILALSVRTQASVGGRLDDVSALNRTLSILSADLGQAVARPARDEAGVLRPALVGEAAGMTLVRGGWTNLDAAPRASLQKVTYRVAGDALERVAYPMLDGAQPLPPTVLLPRVRALHLRYRFQGAWLDQWQGVQGAALPQAAEVTIERTDGTLYRQMFLVGTGYAPARQVAGA</sequence>
<protein>
    <recommendedName>
        <fullName evidence="3">Type II secretion system protein J</fullName>
    </recommendedName>
</protein>
<feature type="transmembrane region" description="Helical" evidence="10">
    <location>
        <begin position="20"/>
        <end position="40"/>
    </location>
</feature>
<dbReference type="GO" id="GO:0015628">
    <property type="term" value="P:protein secretion by the type II secretion system"/>
    <property type="evidence" value="ECO:0007669"/>
    <property type="project" value="InterPro"/>
</dbReference>
<keyword evidence="13" id="KW-1185">Reference proteome</keyword>
<keyword evidence="9 10" id="KW-0472">Membrane</keyword>
<evidence type="ECO:0000256" key="10">
    <source>
        <dbReference type="SAM" id="Phobius"/>
    </source>
</evidence>
<dbReference type="EMBL" id="WSUT01000005">
    <property type="protein sequence ID" value="MWC45314.1"/>
    <property type="molecule type" value="Genomic_DNA"/>
</dbReference>
<dbReference type="InterPro" id="IPR045584">
    <property type="entry name" value="Pilin-like"/>
</dbReference>
<organism evidence="12 13">
    <name type="scientific">Sphingomonas carotinifaciens</name>
    <dbReference type="NCBI Taxonomy" id="1166323"/>
    <lineage>
        <taxon>Bacteria</taxon>
        <taxon>Pseudomonadati</taxon>
        <taxon>Pseudomonadota</taxon>
        <taxon>Alphaproteobacteria</taxon>
        <taxon>Sphingomonadales</taxon>
        <taxon>Sphingomonadaceae</taxon>
        <taxon>Sphingomonas</taxon>
    </lineage>
</organism>
<dbReference type="InterPro" id="IPR010055">
    <property type="entry name" value="T2SS_protein-GspJ"/>
</dbReference>
<evidence type="ECO:0000256" key="2">
    <source>
        <dbReference type="ARBA" id="ARBA00011084"/>
    </source>
</evidence>
<dbReference type="PRINTS" id="PR00813">
    <property type="entry name" value="BCTERIALGSPG"/>
</dbReference>
<dbReference type="InterPro" id="IPR012902">
    <property type="entry name" value="N_methyl_site"/>
</dbReference>
<evidence type="ECO:0000256" key="7">
    <source>
        <dbReference type="ARBA" id="ARBA00022692"/>
    </source>
</evidence>
<evidence type="ECO:0000256" key="9">
    <source>
        <dbReference type="ARBA" id="ARBA00023136"/>
    </source>
</evidence>
<dbReference type="GO" id="GO:0015627">
    <property type="term" value="C:type II protein secretion system complex"/>
    <property type="evidence" value="ECO:0007669"/>
    <property type="project" value="InterPro"/>
</dbReference>
<dbReference type="RefSeq" id="WP_149680892.1">
    <property type="nucleotide sequence ID" value="NZ_FNBI01000001.1"/>
</dbReference>
<keyword evidence="8 10" id="KW-1133">Transmembrane helix</keyword>
<keyword evidence="7 10" id="KW-0812">Transmembrane</keyword>
<evidence type="ECO:0000256" key="8">
    <source>
        <dbReference type="ARBA" id="ARBA00022989"/>
    </source>
</evidence>
<dbReference type="Proteomes" id="UP000436801">
    <property type="component" value="Unassembled WGS sequence"/>
</dbReference>
<dbReference type="NCBIfam" id="TIGR01711">
    <property type="entry name" value="gspJ"/>
    <property type="match status" value="1"/>
</dbReference>
<dbReference type="Proteomes" id="UP000323502">
    <property type="component" value="Unassembled WGS sequence"/>
</dbReference>
<dbReference type="SUPFAM" id="SSF54523">
    <property type="entry name" value="Pili subunits"/>
    <property type="match status" value="1"/>
</dbReference>
<evidence type="ECO:0000256" key="4">
    <source>
        <dbReference type="ARBA" id="ARBA00022475"/>
    </source>
</evidence>
<dbReference type="PROSITE" id="PS00409">
    <property type="entry name" value="PROKAR_NTER_METHYL"/>
    <property type="match status" value="1"/>
</dbReference>
<reference evidence="12 13" key="1">
    <citation type="submission" date="2016-10" db="EMBL/GenBank/DDBJ databases">
        <authorList>
            <person name="Varghese N."/>
            <person name="Submissions S."/>
        </authorList>
    </citation>
    <scope>NUCLEOTIDE SEQUENCE [LARGE SCALE GENOMIC DNA]</scope>
    <source>
        <strain evidence="12 13">S7-754</strain>
    </source>
</reference>
<dbReference type="PANTHER" id="PTHR39583:SF2">
    <property type="entry name" value="TYPE II SECRETION SYSTEM PROTEIN J"/>
    <property type="match status" value="1"/>
</dbReference>
<gene>
    <name evidence="11" type="primary">gspJ</name>
    <name evidence="11" type="ORF">GQR91_16995</name>
    <name evidence="12" type="ORF">SAMN05216557_101279</name>
</gene>
<dbReference type="Pfam" id="PF11612">
    <property type="entry name" value="T2SSJ"/>
    <property type="match status" value="1"/>
</dbReference>
<keyword evidence="4" id="KW-1003">Cell membrane</keyword>
<evidence type="ECO:0000256" key="6">
    <source>
        <dbReference type="ARBA" id="ARBA00022519"/>
    </source>
</evidence>
<dbReference type="Gene3D" id="3.10.610.10">
    <property type="entry name" value="GSPII I/J protein-like"/>
    <property type="match status" value="1"/>
</dbReference>
<dbReference type="Gene3D" id="2.10.70.20">
    <property type="entry name" value="gspk-gspi-gspj complex like domains"/>
    <property type="match status" value="1"/>
</dbReference>
<dbReference type="EMBL" id="FNBI01000001">
    <property type="protein sequence ID" value="SDE72052.1"/>
    <property type="molecule type" value="Genomic_DNA"/>
</dbReference>
<evidence type="ECO:0000256" key="3">
    <source>
        <dbReference type="ARBA" id="ARBA00021539"/>
    </source>
</evidence>
<dbReference type="InterPro" id="IPR051621">
    <property type="entry name" value="T2SS_protein_J"/>
</dbReference>
<accession>A0A1G7F831</accession>
<comment type="subcellular location">
    <subcellularLocation>
        <location evidence="1">Cell inner membrane</location>
        <topology evidence="1">Single-pass membrane protein</topology>
    </subcellularLocation>
</comment>